<accession>A0A9X1NFM9</accession>
<reference evidence="1" key="1">
    <citation type="submission" date="2021-11" db="EMBL/GenBank/DDBJ databases">
        <title>Streptomyces corallinus and Kineosporia corallina sp. nov., two new coral-derived marine actinobacteria.</title>
        <authorList>
            <person name="Buangrab K."/>
            <person name="Sutthacheep M."/>
            <person name="Yeemin T."/>
            <person name="Harunari E."/>
            <person name="Igarashi Y."/>
            <person name="Sripreechasak P."/>
            <person name="Kanchanasin P."/>
            <person name="Tanasupawat S."/>
            <person name="Phongsopitanun W."/>
        </authorList>
    </citation>
    <scope>NUCLEOTIDE SEQUENCE</scope>
    <source>
        <strain evidence="1">JCM 31032</strain>
    </source>
</reference>
<sequence length="126" mass="13295">MPYAEPMDEEKAASAAETGEVENEVTFSLNLIQTPGPQLLGADVSIIQSGYLVGVTVYGVLSGSDELKIPSAEDLLEALDGLYRHTMYDFAATIMRSLAAMIADPEILIPIATPQPTLSLSTGAHG</sequence>
<comment type="caution">
    <text evidence="1">The sequence shown here is derived from an EMBL/GenBank/DDBJ whole genome shotgun (WGS) entry which is preliminary data.</text>
</comment>
<organism evidence="1 2">
    <name type="scientific">Kineosporia babensis</name>
    <dbReference type="NCBI Taxonomy" id="499548"/>
    <lineage>
        <taxon>Bacteria</taxon>
        <taxon>Bacillati</taxon>
        <taxon>Actinomycetota</taxon>
        <taxon>Actinomycetes</taxon>
        <taxon>Kineosporiales</taxon>
        <taxon>Kineosporiaceae</taxon>
        <taxon>Kineosporia</taxon>
    </lineage>
</organism>
<evidence type="ECO:0000313" key="2">
    <source>
        <dbReference type="Proteomes" id="UP001138997"/>
    </source>
</evidence>
<dbReference type="RefSeq" id="WP_231443801.1">
    <property type="nucleotide sequence ID" value="NZ_JAJOMB010000010.1"/>
</dbReference>
<name>A0A9X1NFM9_9ACTN</name>
<dbReference type="Proteomes" id="UP001138997">
    <property type="component" value="Unassembled WGS sequence"/>
</dbReference>
<dbReference type="EMBL" id="JAJOMB010000010">
    <property type="protein sequence ID" value="MCD5313005.1"/>
    <property type="molecule type" value="Genomic_DNA"/>
</dbReference>
<dbReference type="AlphaFoldDB" id="A0A9X1NFM9"/>
<evidence type="ECO:0000313" key="1">
    <source>
        <dbReference type="EMBL" id="MCD5313005.1"/>
    </source>
</evidence>
<proteinExistence type="predicted"/>
<protein>
    <submittedName>
        <fullName evidence="1">Uncharacterized protein</fullName>
    </submittedName>
</protein>
<keyword evidence="2" id="KW-1185">Reference proteome</keyword>
<gene>
    <name evidence="1" type="ORF">LR394_19020</name>
</gene>